<reference evidence="2" key="1">
    <citation type="journal article" date="2021" name="Nat. Commun.">
        <title>Genetic determinants of endophytism in the Arabidopsis root mycobiome.</title>
        <authorList>
            <person name="Mesny F."/>
            <person name="Miyauchi S."/>
            <person name="Thiergart T."/>
            <person name="Pickel B."/>
            <person name="Atanasova L."/>
            <person name="Karlsson M."/>
            <person name="Huettel B."/>
            <person name="Barry K.W."/>
            <person name="Haridas S."/>
            <person name="Chen C."/>
            <person name="Bauer D."/>
            <person name="Andreopoulos W."/>
            <person name="Pangilinan J."/>
            <person name="LaButti K."/>
            <person name="Riley R."/>
            <person name="Lipzen A."/>
            <person name="Clum A."/>
            <person name="Drula E."/>
            <person name="Henrissat B."/>
            <person name="Kohler A."/>
            <person name="Grigoriev I.V."/>
            <person name="Martin F.M."/>
            <person name="Hacquard S."/>
        </authorList>
    </citation>
    <scope>NUCLEOTIDE SEQUENCE</scope>
    <source>
        <strain evidence="2">MPI-CAGE-CH-0243</strain>
    </source>
</reference>
<evidence type="ECO:0000313" key="3">
    <source>
        <dbReference type="Proteomes" id="UP000700596"/>
    </source>
</evidence>
<accession>A0A9P9DUM5</accession>
<sequence>MAWPMAPPKPVSIPQTTTDPSKSGSRNRLSRVFHLDAVRRTLPTRPGQYLKSKSRSSLRLPLSSPSDQQDGQTRNRKTFPFLALPRELREMIYDYFRQPAGSSSSASSASIGGGVDPWTGVPFDFLANPSQYNDPILLDMPSDSGFLYYHGAKPPLSLQLACRQIHAELWDHVFEVGPLTPHQDEWRFDPTYQKLGRSSRLPDVQKLLVRIQLSRMKMRKEYSGWGSTYYGWGATQYEEIELEECVQRLQVLAGLLVRELRKRAKGLRVLLVDWVDEFTGEEEMNWELKLSVLLQFGMLENVFIKLNRLVVAEKVRPATRKVLEDTLDGLSAMA</sequence>
<gene>
    <name evidence="2" type="ORF">B0J11DRAFT_528723</name>
</gene>
<evidence type="ECO:0000313" key="2">
    <source>
        <dbReference type="EMBL" id="KAH7125573.1"/>
    </source>
</evidence>
<evidence type="ECO:0000256" key="1">
    <source>
        <dbReference type="SAM" id="MobiDB-lite"/>
    </source>
</evidence>
<feature type="compositionally biased region" description="Low complexity" evidence="1">
    <location>
        <begin position="55"/>
        <end position="66"/>
    </location>
</feature>
<dbReference type="InterPro" id="IPR038883">
    <property type="entry name" value="AN11006-like"/>
</dbReference>
<proteinExistence type="predicted"/>
<comment type="caution">
    <text evidence="2">The sequence shown here is derived from an EMBL/GenBank/DDBJ whole genome shotgun (WGS) entry which is preliminary data.</text>
</comment>
<feature type="compositionally biased region" description="Polar residues" evidence="1">
    <location>
        <begin position="13"/>
        <end position="27"/>
    </location>
</feature>
<organism evidence="2 3">
    <name type="scientific">Dendryphion nanum</name>
    <dbReference type="NCBI Taxonomy" id="256645"/>
    <lineage>
        <taxon>Eukaryota</taxon>
        <taxon>Fungi</taxon>
        <taxon>Dikarya</taxon>
        <taxon>Ascomycota</taxon>
        <taxon>Pezizomycotina</taxon>
        <taxon>Dothideomycetes</taxon>
        <taxon>Pleosporomycetidae</taxon>
        <taxon>Pleosporales</taxon>
        <taxon>Torulaceae</taxon>
        <taxon>Dendryphion</taxon>
    </lineage>
</organism>
<dbReference type="OrthoDB" id="3797349at2759"/>
<dbReference type="Proteomes" id="UP000700596">
    <property type="component" value="Unassembled WGS sequence"/>
</dbReference>
<protein>
    <submittedName>
        <fullName evidence="2">Uncharacterized protein</fullName>
    </submittedName>
</protein>
<dbReference type="PANTHER" id="PTHR42085">
    <property type="entry name" value="F-BOX DOMAIN-CONTAINING PROTEIN"/>
    <property type="match status" value="1"/>
</dbReference>
<keyword evidence="3" id="KW-1185">Reference proteome</keyword>
<feature type="compositionally biased region" description="Pro residues" evidence="1">
    <location>
        <begin position="1"/>
        <end position="11"/>
    </location>
</feature>
<dbReference type="PANTHER" id="PTHR42085:SF2">
    <property type="entry name" value="F-BOX DOMAIN-CONTAINING PROTEIN"/>
    <property type="match status" value="1"/>
</dbReference>
<dbReference type="EMBL" id="JAGMWT010000007">
    <property type="protein sequence ID" value="KAH7125573.1"/>
    <property type="molecule type" value="Genomic_DNA"/>
</dbReference>
<name>A0A9P9DUM5_9PLEO</name>
<feature type="region of interest" description="Disordered" evidence="1">
    <location>
        <begin position="1"/>
        <end position="79"/>
    </location>
</feature>
<dbReference type="AlphaFoldDB" id="A0A9P9DUM5"/>